<dbReference type="Pfam" id="PF04542">
    <property type="entry name" value="Sigma70_r2"/>
    <property type="match status" value="1"/>
</dbReference>
<dbReference type="InterPro" id="IPR013249">
    <property type="entry name" value="RNA_pol_sigma70_r4_t2"/>
</dbReference>
<evidence type="ECO:0000313" key="9">
    <source>
        <dbReference type="Proteomes" id="UP000192656"/>
    </source>
</evidence>
<feature type="domain" description="RNA polymerase sigma-70 region 2" evidence="6">
    <location>
        <begin position="41"/>
        <end position="97"/>
    </location>
</feature>
<dbReference type="InterPro" id="IPR036388">
    <property type="entry name" value="WH-like_DNA-bd_sf"/>
</dbReference>
<keyword evidence="2" id="KW-0805">Transcription regulation</keyword>
<dbReference type="PANTHER" id="PTHR43133">
    <property type="entry name" value="RNA POLYMERASE ECF-TYPE SIGMA FACTO"/>
    <property type="match status" value="1"/>
</dbReference>
<evidence type="ECO:0000256" key="5">
    <source>
        <dbReference type="ARBA" id="ARBA00023163"/>
    </source>
</evidence>
<evidence type="ECO:0000259" key="6">
    <source>
        <dbReference type="Pfam" id="PF04542"/>
    </source>
</evidence>
<evidence type="ECO:0000259" key="7">
    <source>
        <dbReference type="Pfam" id="PF08281"/>
    </source>
</evidence>
<protein>
    <submittedName>
        <fullName evidence="8">RNA polymerase sigma-70 factor, ECF subfamily</fullName>
    </submittedName>
</protein>
<evidence type="ECO:0000313" key="8">
    <source>
        <dbReference type="EMBL" id="SMD12840.1"/>
    </source>
</evidence>
<dbReference type="EMBL" id="FWXR01000033">
    <property type="protein sequence ID" value="SMD12840.1"/>
    <property type="molecule type" value="Genomic_DNA"/>
</dbReference>
<dbReference type="SUPFAM" id="SSF88659">
    <property type="entry name" value="Sigma3 and sigma4 domains of RNA polymerase sigma factors"/>
    <property type="match status" value="1"/>
</dbReference>
<reference evidence="8 9" key="1">
    <citation type="submission" date="2017-04" db="EMBL/GenBank/DDBJ databases">
        <authorList>
            <person name="Afonso C.L."/>
            <person name="Miller P.J."/>
            <person name="Scott M.A."/>
            <person name="Spackman E."/>
            <person name="Goraichik I."/>
            <person name="Dimitrov K.M."/>
            <person name="Suarez D.L."/>
            <person name="Swayne D.E."/>
        </authorList>
    </citation>
    <scope>NUCLEOTIDE SEQUENCE [LARGE SCALE GENOMIC DNA]</scope>
    <source>
        <strain evidence="8 9">CGMCC 1.10972</strain>
    </source>
</reference>
<evidence type="ECO:0000256" key="1">
    <source>
        <dbReference type="ARBA" id="ARBA00010641"/>
    </source>
</evidence>
<accession>A0A1W2ESZ8</accession>
<dbReference type="InterPro" id="IPR013325">
    <property type="entry name" value="RNA_pol_sigma_r2"/>
</dbReference>
<name>A0A1W2ESZ8_9HYPH</name>
<dbReference type="Proteomes" id="UP000192656">
    <property type="component" value="Unassembled WGS sequence"/>
</dbReference>
<sequence>MPRSPLRKDGLGELLARAMGGDEAAYRRFLTEISTVLKPFVMRWTRSGSPSDVEDLLQEVLIAVHQKRHTWRQGEPVMPWLYAIAKYKSIDAHRRRRHHGSVDIGDLAETLDDPTTVPNAVAYDVARAVGSLSGRQKDVVSAISVEGHSIEETAQRFGMTKGAVRVAFHRGLSSIAETFGRK</sequence>
<dbReference type="STRING" id="937218.SAMN06297251_13316"/>
<keyword evidence="3" id="KW-0731">Sigma factor</keyword>
<keyword evidence="5" id="KW-0804">Transcription</keyword>
<dbReference type="PANTHER" id="PTHR43133:SF58">
    <property type="entry name" value="ECF RNA POLYMERASE SIGMA FACTOR SIGD"/>
    <property type="match status" value="1"/>
</dbReference>
<dbReference type="InterPro" id="IPR039425">
    <property type="entry name" value="RNA_pol_sigma-70-like"/>
</dbReference>
<dbReference type="Gene3D" id="1.10.10.10">
    <property type="entry name" value="Winged helix-like DNA-binding domain superfamily/Winged helix DNA-binding domain"/>
    <property type="match status" value="1"/>
</dbReference>
<evidence type="ECO:0000256" key="3">
    <source>
        <dbReference type="ARBA" id="ARBA00023082"/>
    </source>
</evidence>
<dbReference type="InterPro" id="IPR007627">
    <property type="entry name" value="RNA_pol_sigma70_r2"/>
</dbReference>
<dbReference type="NCBIfam" id="TIGR02937">
    <property type="entry name" value="sigma70-ECF"/>
    <property type="match status" value="1"/>
</dbReference>
<dbReference type="InterPro" id="IPR013324">
    <property type="entry name" value="RNA_pol_sigma_r3/r4-like"/>
</dbReference>
<dbReference type="GO" id="GO:0016987">
    <property type="term" value="F:sigma factor activity"/>
    <property type="evidence" value="ECO:0007669"/>
    <property type="project" value="UniProtKB-KW"/>
</dbReference>
<dbReference type="SUPFAM" id="SSF88946">
    <property type="entry name" value="Sigma2 domain of RNA polymerase sigma factors"/>
    <property type="match status" value="1"/>
</dbReference>
<dbReference type="GO" id="GO:0006352">
    <property type="term" value="P:DNA-templated transcription initiation"/>
    <property type="evidence" value="ECO:0007669"/>
    <property type="project" value="InterPro"/>
</dbReference>
<dbReference type="Pfam" id="PF08281">
    <property type="entry name" value="Sigma70_r4_2"/>
    <property type="match status" value="1"/>
</dbReference>
<evidence type="ECO:0000256" key="4">
    <source>
        <dbReference type="ARBA" id="ARBA00023125"/>
    </source>
</evidence>
<keyword evidence="9" id="KW-1185">Reference proteome</keyword>
<dbReference type="Gene3D" id="1.10.1740.10">
    <property type="match status" value="1"/>
</dbReference>
<dbReference type="AlphaFoldDB" id="A0A1W2ESZ8"/>
<keyword evidence="4" id="KW-0238">DNA-binding</keyword>
<gene>
    <name evidence="8" type="ORF">SAMN06297251_13316</name>
</gene>
<dbReference type="InterPro" id="IPR014284">
    <property type="entry name" value="RNA_pol_sigma-70_dom"/>
</dbReference>
<dbReference type="GO" id="GO:0003677">
    <property type="term" value="F:DNA binding"/>
    <property type="evidence" value="ECO:0007669"/>
    <property type="project" value="UniProtKB-KW"/>
</dbReference>
<feature type="domain" description="RNA polymerase sigma factor 70 region 4 type 2" evidence="7">
    <location>
        <begin position="125"/>
        <end position="173"/>
    </location>
</feature>
<evidence type="ECO:0000256" key="2">
    <source>
        <dbReference type="ARBA" id="ARBA00023015"/>
    </source>
</evidence>
<organism evidence="8 9">
    <name type="scientific">Fulvimarina manganoxydans</name>
    <dbReference type="NCBI Taxonomy" id="937218"/>
    <lineage>
        <taxon>Bacteria</taxon>
        <taxon>Pseudomonadati</taxon>
        <taxon>Pseudomonadota</taxon>
        <taxon>Alphaproteobacteria</taxon>
        <taxon>Hyphomicrobiales</taxon>
        <taxon>Aurantimonadaceae</taxon>
        <taxon>Fulvimarina</taxon>
    </lineage>
</organism>
<proteinExistence type="inferred from homology"/>
<comment type="similarity">
    <text evidence="1">Belongs to the sigma-70 factor family. ECF subfamily.</text>
</comment>